<dbReference type="AlphaFoldDB" id="A0A8S9N1A4"/>
<accession>A0A8S9N1A4</accession>
<evidence type="ECO:0000313" key="2">
    <source>
        <dbReference type="Proteomes" id="UP000712600"/>
    </source>
</evidence>
<protein>
    <submittedName>
        <fullName evidence="1">Uncharacterized protein</fullName>
    </submittedName>
</protein>
<evidence type="ECO:0000313" key="1">
    <source>
        <dbReference type="EMBL" id="KAF3487319.1"/>
    </source>
</evidence>
<gene>
    <name evidence="1" type="ORF">F2Q69_00055635</name>
</gene>
<organism evidence="1 2">
    <name type="scientific">Brassica cretica</name>
    <name type="common">Mustard</name>
    <dbReference type="NCBI Taxonomy" id="69181"/>
    <lineage>
        <taxon>Eukaryota</taxon>
        <taxon>Viridiplantae</taxon>
        <taxon>Streptophyta</taxon>
        <taxon>Embryophyta</taxon>
        <taxon>Tracheophyta</taxon>
        <taxon>Spermatophyta</taxon>
        <taxon>Magnoliopsida</taxon>
        <taxon>eudicotyledons</taxon>
        <taxon>Gunneridae</taxon>
        <taxon>Pentapetalae</taxon>
        <taxon>rosids</taxon>
        <taxon>malvids</taxon>
        <taxon>Brassicales</taxon>
        <taxon>Brassicaceae</taxon>
        <taxon>Brassiceae</taxon>
        <taxon>Brassica</taxon>
    </lineage>
</organism>
<dbReference type="EMBL" id="QGKX02002183">
    <property type="protein sequence ID" value="KAF3487319.1"/>
    <property type="molecule type" value="Genomic_DNA"/>
</dbReference>
<sequence length="66" mass="7295">MNLSTSGAELMTRWNWDCINREVGMGLGQVSPEWLLSDLLSHAGVYVFPRTTFHGVLGDEASKSLI</sequence>
<comment type="caution">
    <text evidence="1">The sequence shown here is derived from an EMBL/GenBank/DDBJ whole genome shotgun (WGS) entry which is preliminary data.</text>
</comment>
<reference evidence="1" key="1">
    <citation type="submission" date="2019-12" db="EMBL/GenBank/DDBJ databases">
        <title>Genome sequencing and annotation of Brassica cretica.</title>
        <authorList>
            <person name="Studholme D.J."/>
            <person name="Sarris P."/>
        </authorList>
    </citation>
    <scope>NUCLEOTIDE SEQUENCE</scope>
    <source>
        <strain evidence="1">PFS-109/04</strain>
        <tissue evidence="1">Leaf</tissue>
    </source>
</reference>
<name>A0A8S9N1A4_BRACR</name>
<proteinExistence type="predicted"/>
<dbReference type="Proteomes" id="UP000712600">
    <property type="component" value="Unassembled WGS sequence"/>
</dbReference>